<dbReference type="Proteomes" id="UP000823915">
    <property type="component" value="Unassembled WGS sequence"/>
</dbReference>
<dbReference type="InterPro" id="IPR006059">
    <property type="entry name" value="SBP"/>
</dbReference>
<reference evidence="2" key="1">
    <citation type="journal article" date="2021" name="PeerJ">
        <title>Extensive microbial diversity within the chicken gut microbiome revealed by metagenomics and culture.</title>
        <authorList>
            <person name="Gilroy R."/>
            <person name="Ravi A."/>
            <person name="Getino M."/>
            <person name="Pursley I."/>
            <person name="Horton D.L."/>
            <person name="Alikhan N.F."/>
            <person name="Baker D."/>
            <person name="Gharbi K."/>
            <person name="Hall N."/>
            <person name="Watson M."/>
            <person name="Adriaenssens E.M."/>
            <person name="Foster-Nyarko E."/>
            <person name="Jarju S."/>
            <person name="Secka A."/>
            <person name="Antonio M."/>
            <person name="Oren A."/>
            <person name="Chaudhuri R.R."/>
            <person name="La Ragione R."/>
            <person name="Hildebrand F."/>
            <person name="Pallen M.J."/>
        </authorList>
    </citation>
    <scope>NUCLEOTIDE SEQUENCE</scope>
    <source>
        <strain evidence="2">1282</strain>
    </source>
</reference>
<dbReference type="SUPFAM" id="SSF53850">
    <property type="entry name" value="Periplasmic binding protein-like II"/>
    <property type="match status" value="1"/>
</dbReference>
<feature type="signal peptide" evidence="1">
    <location>
        <begin position="1"/>
        <end position="23"/>
    </location>
</feature>
<evidence type="ECO:0000313" key="2">
    <source>
        <dbReference type="EMBL" id="HIY25834.1"/>
    </source>
</evidence>
<dbReference type="Pfam" id="PF01547">
    <property type="entry name" value="SBP_bac_1"/>
    <property type="match status" value="1"/>
</dbReference>
<sequence length="528" mass="58200">MRRRRAAALLAVWLGLVCGGCQSEQDLLYSQVLEEGKSQAASSRPVDYDDPGYIGLGTPAPQDRATPVPGESLSGELTVRILEELGWDSNIQVLAREFMELHPGVEITVESDLGFYDSASPQEEEALRREFTTRLATELAAGEGDYLLFDSGGELNLASLGESGALEDLGPYLEQDPDLSGELFYQPVLEAFQIAGRQVMLPQSFAFSGVYLNRALLEELGVELEPLQPLSTLELLELYRQALALQPELRLFYGGVEKGELVDYEVGAYLDLEGKTSSFDSPGFVDFVTQLEGALDGEPEMDQEYLGQGHLGYAQYALTYQAGEPLSQEIQIGLELNPGVGELVQKAQPFFAVIDESISQRALFLRQQPLSHLAGPFLLTDSKGQVGVRTLESFALPASLENKELAWEFIKYCLSPREDTRLTQAGYGWDYTYFIPVTRPNWENMVDRAAEGNAFGSSIVGIPGSFPELDGEQALADTEFLVSQPLVALDYRSFPYSEYVEECLAQGLTTPEQCAGKIQDRASIWLRE</sequence>
<organism evidence="2 3">
    <name type="scientific">Candidatus Acutalibacter pullistercoris</name>
    <dbReference type="NCBI Taxonomy" id="2838418"/>
    <lineage>
        <taxon>Bacteria</taxon>
        <taxon>Bacillati</taxon>
        <taxon>Bacillota</taxon>
        <taxon>Clostridia</taxon>
        <taxon>Eubacteriales</taxon>
        <taxon>Acutalibacteraceae</taxon>
        <taxon>Acutalibacter</taxon>
    </lineage>
</organism>
<protein>
    <submittedName>
        <fullName evidence="2">Extracellular solute-binding protein</fullName>
    </submittedName>
</protein>
<dbReference type="Gene3D" id="3.40.190.10">
    <property type="entry name" value="Periplasmic binding protein-like II"/>
    <property type="match status" value="1"/>
</dbReference>
<evidence type="ECO:0000256" key="1">
    <source>
        <dbReference type="SAM" id="SignalP"/>
    </source>
</evidence>
<dbReference type="InterPro" id="IPR050490">
    <property type="entry name" value="Bact_solute-bd_prot1"/>
</dbReference>
<gene>
    <name evidence="2" type="ORF">H9838_01510</name>
</gene>
<comment type="caution">
    <text evidence="2">The sequence shown here is derived from an EMBL/GenBank/DDBJ whole genome shotgun (WGS) entry which is preliminary data.</text>
</comment>
<reference evidence="2" key="2">
    <citation type="submission" date="2021-04" db="EMBL/GenBank/DDBJ databases">
        <authorList>
            <person name="Gilroy R."/>
        </authorList>
    </citation>
    <scope>NUCLEOTIDE SEQUENCE</scope>
    <source>
        <strain evidence="2">1282</strain>
    </source>
</reference>
<feature type="chain" id="PRO_5038735261" evidence="1">
    <location>
        <begin position="24"/>
        <end position="528"/>
    </location>
</feature>
<dbReference type="EMBL" id="DXDU01000019">
    <property type="protein sequence ID" value="HIY25834.1"/>
    <property type="molecule type" value="Genomic_DNA"/>
</dbReference>
<evidence type="ECO:0000313" key="3">
    <source>
        <dbReference type="Proteomes" id="UP000823915"/>
    </source>
</evidence>
<dbReference type="AlphaFoldDB" id="A0A9D1YC76"/>
<name>A0A9D1YC76_9FIRM</name>
<dbReference type="PANTHER" id="PTHR43649">
    <property type="entry name" value="ARABINOSE-BINDING PROTEIN-RELATED"/>
    <property type="match status" value="1"/>
</dbReference>
<proteinExistence type="predicted"/>
<accession>A0A9D1YC76</accession>
<dbReference type="PANTHER" id="PTHR43649:SF12">
    <property type="entry name" value="DIACETYLCHITOBIOSE BINDING PROTEIN DASA"/>
    <property type="match status" value="1"/>
</dbReference>
<keyword evidence="1" id="KW-0732">Signal</keyword>